<accession>A0A395M4R4</accession>
<protein>
    <submittedName>
        <fullName evidence="6">Putative retrotransposon hobs hobase</fullName>
    </submittedName>
</protein>
<evidence type="ECO:0000256" key="1">
    <source>
        <dbReference type="ARBA" id="ARBA00004173"/>
    </source>
</evidence>
<comment type="caution">
    <text evidence="6">The sequence shown here is derived from an EMBL/GenBank/DDBJ whole genome shotgun (WGS) entry which is preliminary data.</text>
</comment>
<dbReference type="Proteomes" id="UP000265631">
    <property type="component" value="Unassembled WGS sequence"/>
</dbReference>
<dbReference type="PANTHER" id="PTHR11439:SF438">
    <property type="entry name" value="REVERSE TRANSCRIPTASE TY1_COPIA-TYPE DOMAIN-CONTAINING PROTEIN"/>
    <property type="match status" value="1"/>
</dbReference>
<name>A0A395M4R4_9HYPO</name>
<keyword evidence="7" id="KW-1185">Reference proteome</keyword>
<evidence type="ECO:0000256" key="2">
    <source>
        <dbReference type="ARBA" id="ARBA00022884"/>
    </source>
</evidence>
<evidence type="ECO:0000256" key="4">
    <source>
        <dbReference type="SAM" id="MobiDB-lite"/>
    </source>
</evidence>
<dbReference type="AlphaFoldDB" id="A0A395M4R4"/>
<dbReference type="InterPro" id="IPR001584">
    <property type="entry name" value="Integrase_cat-core"/>
</dbReference>
<dbReference type="Pfam" id="PF25597">
    <property type="entry name" value="SH3_retrovirus"/>
    <property type="match status" value="1"/>
</dbReference>
<dbReference type="Pfam" id="PF07727">
    <property type="entry name" value="RVT_2"/>
    <property type="match status" value="1"/>
</dbReference>
<evidence type="ECO:0000256" key="3">
    <source>
        <dbReference type="ARBA" id="ARBA00023128"/>
    </source>
</evidence>
<dbReference type="GO" id="GO:0005739">
    <property type="term" value="C:mitochondrion"/>
    <property type="evidence" value="ECO:0007669"/>
    <property type="project" value="UniProtKB-SubCell"/>
</dbReference>
<proteinExistence type="predicted"/>
<organism evidence="6 7">
    <name type="scientific">Fusarium flagelliforme</name>
    <dbReference type="NCBI Taxonomy" id="2675880"/>
    <lineage>
        <taxon>Eukaryota</taxon>
        <taxon>Fungi</taxon>
        <taxon>Dikarya</taxon>
        <taxon>Ascomycota</taxon>
        <taxon>Pezizomycotina</taxon>
        <taxon>Sordariomycetes</taxon>
        <taxon>Hypocreomycetidae</taxon>
        <taxon>Hypocreales</taxon>
        <taxon>Nectriaceae</taxon>
        <taxon>Fusarium</taxon>
        <taxon>Fusarium incarnatum-equiseti species complex</taxon>
    </lineage>
</organism>
<dbReference type="PANTHER" id="PTHR11439">
    <property type="entry name" value="GAG-POL-RELATED RETROTRANSPOSON"/>
    <property type="match status" value="1"/>
</dbReference>
<feature type="region of interest" description="Disordered" evidence="4">
    <location>
        <begin position="502"/>
        <end position="530"/>
    </location>
</feature>
<dbReference type="CDD" id="cd09272">
    <property type="entry name" value="RNase_HI_RT_Ty1"/>
    <property type="match status" value="1"/>
</dbReference>
<dbReference type="Gene3D" id="3.30.420.10">
    <property type="entry name" value="Ribonuclease H-like superfamily/Ribonuclease H"/>
    <property type="match status" value="1"/>
</dbReference>
<dbReference type="InterPro" id="IPR043502">
    <property type="entry name" value="DNA/RNA_pol_sf"/>
</dbReference>
<dbReference type="GO" id="GO:0003723">
    <property type="term" value="F:RNA binding"/>
    <property type="evidence" value="ECO:0007669"/>
    <property type="project" value="UniProtKB-KW"/>
</dbReference>
<feature type="region of interest" description="Disordered" evidence="4">
    <location>
        <begin position="123"/>
        <end position="142"/>
    </location>
</feature>
<feature type="compositionally biased region" description="Basic and acidic residues" evidence="4">
    <location>
        <begin position="410"/>
        <end position="423"/>
    </location>
</feature>
<dbReference type="PROSITE" id="PS50994">
    <property type="entry name" value="INTEGRASE"/>
    <property type="match status" value="1"/>
</dbReference>
<gene>
    <name evidence="6" type="ORF">FIE12Z_12907</name>
</gene>
<feature type="region of interest" description="Disordered" evidence="4">
    <location>
        <begin position="402"/>
        <end position="439"/>
    </location>
</feature>
<comment type="subcellular location">
    <subcellularLocation>
        <location evidence="1">Mitochondrion</location>
    </subcellularLocation>
</comment>
<dbReference type="InterPro" id="IPR012337">
    <property type="entry name" value="RNaseH-like_sf"/>
</dbReference>
<keyword evidence="3" id="KW-0496">Mitochondrion</keyword>
<feature type="domain" description="Integrase catalytic" evidence="5">
    <location>
        <begin position="133"/>
        <end position="251"/>
    </location>
</feature>
<keyword evidence="2" id="KW-0694">RNA-binding</keyword>
<feature type="compositionally biased region" description="Basic and acidic residues" evidence="4">
    <location>
        <begin position="126"/>
        <end position="142"/>
    </location>
</feature>
<sequence length="1062" mass="122009">MGTNLVSLRKLRQAGYWWDQRDNKDIIRHVNGQPLCTLQQKHDQYVLEYIPAQHGRSAFAVNHPRVNSRTAKLPNRALAATWHRRLGHPGPRSLEHLVNHTFGARIRGPITVECDVCGKAKMKRQEHREPRKPSAKPGERVSLDFHDFHPGLGGYNSCGLFTCRASGMVWDYYFENRQEENLLAMMKNFTQMLKTMYDITLRTVETDNELRRSRQISVWLTREGIAVEECAPRTQQQNGSGERSGGVVKEKGLNWKTPYESFFSRIRTAQETEQPRIGHMKVIGCKAFAMTETAQLKDKRLWSRTNPKAWIGFLVGYNSQNIFRVWNPVTNKIYITRDVLFNEEEFFSADMIQMKETIGEQTLEEIQGRLETLMSAEKLDQVMNPLQGSDELENPELNFESQIEDLPTESEARKEPQTSKESEYTQMRFEPIPTPPESPSASFLAHIGLYPGHVPEQDLLALNQAFYAGQMAVPIAKAKDGVLTKAKRSRYIRGKLKLRDEAQSSQTTFVPERQNYHRRNLPKAPSSYGSLSGHRFEKEFKQAQIDHLKSHNQMGSWSEIARCDLRVRNAQILDCMWVFTYKFDKHGYLRKCKARLVVRGDQQQKSTTDETYAATLAGRSFRTLLAIAAKHNLELLQYDAVNAFVNAKLHCDVFMRLPPGFRRGEKEGQVLLLHKALYGLRVAPLLWQKELGGTLRTLECQQIPDEPCCYKKGNIFIFFYVDDIVIAFKKEEKEEAMQLIQSIKGRYNLTGGNDLQWFLGMEVIRDRKAKVIWVTQTMYLEKIYELSTANTRNEAPMSKEELFPNEDTAKSQTSNWYKRAVGSALYASIISRPDVSFAVSRLARFMNNPSEQHLHALNRVLNYLYATRYLGLQFGPGEGFEVYSDASYGDNTIDRKSSQGYAMKLYGSLIGWRANKQDTVTTSTTEAELLAACQAAKEGTFQLRLLNSLGELQNTVLHLNCDNTQTISLFTSSSEKMKTKLRHVDIHNHWLRERIQQKTISISFIESKENIADGFTKALQGQRLKECLQQFGLVNIEHHITKRRSELPEERTISEILEELYL</sequence>
<evidence type="ECO:0000313" key="7">
    <source>
        <dbReference type="Proteomes" id="UP000265631"/>
    </source>
</evidence>
<dbReference type="GO" id="GO:0015074">
    <property type="term" value="P:DNA integration"/>
    <property type="evidence" value="ECO:0007669"/>
    <property type="project" value="InterPro"/>
</dbReference>
<dbReference type="SUPFAM" id="SSF56672">
    <property type="entry name" value="DNA/RNA polymerases"/>
    <property type="match status" value="1"/>
</dbReference>
<evidence type="ECO:0000313" key="6">
    <source>
        <dbReference type="EMBL" id="RFN41883.1"/>
    </source>
</evidence>
<dbReference type="EMBL" id="PXXK01000792">
    <property type="protein sequence ID" value="RFN41883.1"/>
    <property type="molecule type" value="Genomic_DNA"/>
</dbReference>
<evidence type="ECO:0000259" key="5">
    <source>
        <dbReference type="PROSITE" id="PS50994"/>
    </source>
</evidence>
<dbReference type="InterPro" id="IPR036397">
    <property type="entry name" value="RNaseH_sf"/>
</dbReference>
<dbReference type="InterPro" id="IPR057670">
    <property type="entry name" value="SH3_retrovirus"/>
</dbReference>
<dbReference type="SUPFAM" id="SSF53098">
    <property type="entry name" value="Ribonuclease H-like"/>
    <property type="match status" value="1"/>
</dbReference>
<dbReference type="InterPro" id="IPR013103">
    <property type="entry name" value="RVT_2"/>
</dbReference>
<reference evidence="6 7" key="1">
    <citation type="journal article" date="2018" name="PLoS Pathog.">
        <title>Evolution of structural diversity of trichothecenes, a family of toxins produced by plant pathogenic and entomopathogenic fungi.</title>
        <authorList>
            <person name="Proctor R.H."/>
            <person name="McCormick S.P."/>
            <person name="Kim H.S."/>
            <person name="Cardoza R.E."/>
            <person name="Stanley A.M."/>
            <person name="Lindo L."/>
            <person name="Kelly A."/>
            <person name="Brown D.W."/>
            <person name="Lee T."/>
            <person name="Vaughan M.M."/>
            <person name="Alexander N.J."/>
            <person name="Busman M."/>
            <person name="Gutierrez S."/>
        </authorList>
    </citation>
    <scope>NUCLEOTIDE SEQUENCE [LARGE SCALE GENOMIC DNA]</scope>
    <source>
        <strain evidence="6 7">NRRL 13405</strain>
    </source>
</reference>
<dbReference type="GO" id="GO:0005634">
    <property type="term" value="C:nucleus"/>
    <property type="evidence" value="ECO:0007669"/>
    <property type="project" value="UniProtKB-ARBA"/>
</dbReference>
<dbReference type="STRING" id="2594813.A0A395M4R4"/>